<sequence length="240" mass="27705">MPLRSLLALLCLSLCSSLFAAPPQSFSQAKKIGWTLYERQSVEFYCGCSFKGNRVDLKSCGYTPRKNANRAARIEWEHIVPAWQIGHQRQCWQHGGRKNCSKNDSVYRRAEADLHNLVPAIGEVNGDRSNYDFGWLPQKPSQYGACPTVVDFKARKVMPRKEVRGMIARTYLYMSDRYQLRLSKQNRQLFNAWNKTYPAEHWERQRNQLVGCVMGWGNPYVGQLDKRLCRQAPVAAINTR</sequence>
<dbReference type="PANTHER" id="PTHR33607:SF2">
    <property type="entry name" value="ENDONUCLEASE-1"/>
    <property type="match status" value="1"/>
</dbReference>
<keyword evidence="4" id="KW-0732">Signal</keyword>
<evidence type="ECO:0000256" key="4">
    <source>
        <dbReference type="SAM" id="SignalP"/>
    </source>
</evidence>
<dbReference type="STRING" id="289370.SAMN05216602_1916"/>
<evidence type="ECO:0000256" key="2">
    <source>
        <dbReference type="ARBA" id="ARBA00022722"/>
    </source>
</evidence>
<evidence type="ECO:0000256" key="1">
    <source>
        <dbReference type="ARBA" id="ARBA00006429"/>
    </source>
</evidence>
<dbReference type="SUPFAM" id="SSF54060">
    <property type="entry name" value="His-Me finger endonucleases"/>
    <property type="match status" value="1"/>
</dbReference>
<dbReference type="EMBL" id="FORC01000002">
    <property type="protein sequence ID" value="SFI61088.1"/>
    <property type="molecule type" value="Genomic_DNA"/>
</dbReference>
<dbReference type="RefSeq" id="WP_074882606.1">
    <property type="nucleotide sequence ID" value="NZ_FORC01000002.1"/>
</dbReference>
<reference evidence="6" key="1">
    <citation type="submission" date="2016-10" db="EMBL/GenBank/DDBJ databases">
        <authorList>
            <person name="Varghese N."/>
            <person name="Submissions S."/>
        </authorList>
    </citation>
    <scope>NUCLEOTIDE SEQUENCE [LARGE SCALE GENOMIC DNA]</scope>
    <source>
        <strain evidence="6">LMG 22563</strain>
    </source>
</reference>
<gene>
    <name evidence="5" type="ORF">SAMN05216602_1916</name>
</gene>
<protein>
    <submittedName>
        <fullName evidence="5">Deoxyribonuclease-1</fullName>
    </submittedName>
</protein>
<dbReference type="GO" id="GO:0016787">
    <property type="term" value="F:hydrolase activity"/>
    <property type="evidence" value="ECO:0007669"/>
    <property type="project" value="UniProtKB-KW"/>
</dbReference>
<feature type="chain" id="PRO_5044372910" evidence="4">
    <location>
        <begin position="21"/>
        <end position="240"/>
    </location>
</feature>
<dbReference type="InterPro" id="IPR007346">
    <property type="entry name" value="Endonuclease-I"/>
</dbReference>
<dbReference type="PANTHER" id="PTHR33607">
    <property type="entry name" value="ENDONUCLEASE-1"/>
    <property type="match status" value="1"/>
</dbReference>
<organism evidence="5 6">
    <name type="scientific">Phytopseudomonas argentinensis</name>
    <dbReference type="NCBI Taxonomy" id="289370"/>
    <lineage>
        <taxon>Bacteria</taxon>
        <taxon>Pseudomonadati</taxon>
        <taxon>Pseudomonadota</taxon>
        <taxon>Gammaproteobacteria</taxon>
        <taxon>Pseudomonadales</taxon>
        <taxon>Pseudomonadaceae</taxon>
        <taxon>Phytopseudomonas</taxon>
    </lineage>
</organism>
<comment type="similarity">
    <text evidence="1">Belongs to the EndA/NucM nuclease family.</text>
</comment>
<feature type="signal peptide" evidence="4">
    <location>
        <begin position="1"/>
        <end position="20"/>
    </location>
</feature>
<keyword evidence="2" id="KW-0540">Nuclease</keyword>
<dbReference type="AlphaFoldDB" id="A0A1I3JM74"/>
<dbReference type="Proteomes" id="UP000183018">
    <property type="component" value="Unassembled WGS sequence"/>
</dbReference>
<evidence type="ECO:0000256" key="3">
    <source>
        <dbReference type="ARBA" id="ARBA00022801"/>
    </source>
</evidence>
<dbReference type="OrthoDB" id="9800417at2"/>
<name>A0A1I3JM74_9GAMM</name>
<keyword evidence="6" id="KW-1185">Reference proteome</keyword>
<dbReference type="Pfam" id="PF04231">
    <property type="entry name" value="Endonuclease_1"/>
    <property type="match status" value="1"/>
</dbReference>
<dbReference type="InterPro" id="IPR044925">
    <property type="entry name" value="His-Me_finger_sf"/>
</dbReference>
<dbReference type="GO" id="GO:0004518">
    <property type="term" value="F:nuclease activity"/>
    <property type="evidence" value="ECO:0007669"/>
    <property type="project" value="UniProtKB-KW"/>
</dbReference>
<evidence type="ECO:0000313" key="6">
    <source>
        <dbReference type="Proteomes" id="UP000183018"/>
    </source>
</evidence>
<keyword evidence="3" id="KW-0378">Hydrolase</keyword>
<accession>A0A1I3JM74</accession>
<proteinExistence type="inferred from homology"/>
<evidence type="ECO:0000313" key="5">
    <source>
        <dbReference type="EMBL" id="SFI61088.1"/>
    </source>
</evidence>